<comment type="caution">
    <text evidence="5">The sequence shown here is derived from an EMBL/GenBank/DDBJ whole genome shotgun (WGS) entry which is preliminary data.</text>
</comment>
<evidence type="ECO:0000256" key="1">
    <source>
        <dbReference type="ARBA" id="ARBA00010996"/>
    </source>
</evidence>
<evidence type="ECO:0000313" key="5">
    <source>
        <dbReference type="EMBL" id="KAI5060039.1"/>
    </source>
</evidence>
<gene>
    <name evidence="5" type="ORF">GOP47_0024459</name>
</gene>
<dbReference type="GO" id="GO:0046872">
    <property type="term" value="F:metal ion binding"/>
    <property type="evidence" value="ECO:0007669"/>
    <property type="project" value="UniProtKB-KW"/>
</dbReference>
<dbReference type="PANTHER" id="PTHR12151:SF1">
    <property type="entry name" value="PROTEIN SCO1 HOMOLOG 2, MITOCHONDRIAL"/>
    <property type="match status" value="1"/>
</dbReference>
<keyword evidence="2" id="KW-0479">Metal-binding</keyword>
<comment type="similarity">
    <text evidence="1">Belongs to the SCO1/2 family.</text>
</comment>
<name>A0A9D4Z3P8_ADICA</name>
<feature type="binding site" evidence="2">
    <location>
        <position position="151"/>
    </location>
    <ligand>
        <name>Cu cation</name>
        <dbReference type="ChEBI" id="CHEBI:23378"/>
    </ligand>
</feature>
<evidence type="ECO:0000256" key="2">
    <source>
        <dbReference type="PIRSR" id="PIRSR603782-1"/>
    </source>
</evidence>
<keyword evidence="4" id="KW-1133">Transmembrane helix</keyword>
<dbReference type="EMBL" id="JABFUD020000024">
    <property type="protein sequence ID" value="KAI5060039.1"/>
    <property type="molecule type" value="Genomic_DNA"/>
</dbReference>
<feature type="binding site" evidence="2">
    <location>
        <position position="147"/>
    </location>
    <ligand>
        <name>Cu cation</name>
        <dbReference type="ChEBI" id="CHEBI:23378"/>
    </ligand>
</feature>
<dbReference type="Gene3D" id="3.40.30.10">
    <property type="entry name" value="Glutaredoxin"/>
    <property type="match status" value="1"/>
</dbReference>
<keyword evidence="6" id="KW-1185">Reference proteome</keyword>
<dbReference type="GO" id="GO:0033617">
    <property type="term" value="P:mitochondrial respiratory chain complex IV assembly"/>
    <property type="evidence" value="ECO:0007669"/>
    <property type="project" value="TreeGrafter"/>
</dbReference>
<proteinExistence type="inferred from homology"/>
<accession>A0A9D4Z3P8</accession>
<sequence length="311" mass="35278">MAQHKFLKLAFLSRSFASRLKSPSLEHLVNLHIHRVLASSYSTASEDGRNKAFYNQIMKISCENPRNTKLLVLAGGFVTIVGGYFIYHSKERVGPVQAKRPARRETLVEHKATIGGPFSLINHKGQVGTDRDLRGHWTLIYFGYTSCPDDCPEELQKLANAVNCIQEQTGEKVTSIFITVDPKRDTPAQLQAYLSEFHPRFMGLTGSVDDIRQVAREYRVFYKRVEDEGSDYLVEHSNLVYLMDPDMEFVKFFGKEYDDKRLCLGVIEEMKKLTSTVNITAGNCFQTLKSAATQLQSTNINKEILSQQAPR</sequence>
<dbReference type="SUPFAM" id="SSF52833">
    <property type="entry name" value="Thioredoxin-like"/>
    <property type="match status" value="1"/>
</dbReference>
<evidence type="ECO:0000256" key="3">
    <source>
        <dbReference type="PIRSR" id="PIRSR603782-2"/>
    </source>
</evidence>
<protein>
    <submittedName>
        <fullName evidence="5">Uncharacterized protein</fullName>
    </submittedName>
</protein>
<dbReference type="AlphaFoldDB" id="A0A9D4Z3P8"/>
<dbReference type="FunFam" id="3.40.30.10:FF:000013">
    <property type="entry name" value="Blast:Protein SCO1 homolog, mitochondrial"/>
    <property type="match status" value="1"/>
</dbReference>
<keyword evidence="2" id="KW-0186">Copper</keyword>
<keyword evidence="4" id="KW-0472">Membrane</keyword>
<feature type="transmembrane region" description="Helical" evidence="4">
    <location>
        <begin position="70"/>
        <end position="87"/>
    </location>
</feature>
<reference evidence="5" key="1">
    <citation type="submission" date="2021-01" db="EMBL/GenBank/DDBJ databases">
        <title>Adiantum capillus-veneris genome.</title>
        <authorList>
            <person name="Fang Y."/>
            <person name="Liao Q."/>
        </authorList>
    </citation>
    <scope>NUCLEOTIDE SEQUENCE</scope>
    <source>
        <strain evidence="5">H3</strain>
        <tissue evidence="5">Leaf</tissue>
    </source>
</reference>
<dbReference type="CDD" id="cd02968">
    <property type="entry name" value="SCO"/>
    <property type="match status" value="1"/>
</dbReference>
<dbReference type="PANTHER" id="PTHR12151">
    <property type="entry name" value="ELECTRON TRANSPORT PROTIN SCO1/SENC FAMILY MEMBER"/>
    <property type="match status" value="1"/>
</dbReference>
<feature type="binding site" evidence="2">
    <location>
        <position position="236"/>
    </location>
    <ligand>
        <name>Cu cation</name>
        <dbReference type="ChEBI" id="CHEBI:23378"/>
    </ligand>
</feature>
<dbReference type="GO" id="GO:0005739">
    <property type="term" value="C:mitochondrion"/>
    <property type="evidence" value="ECO:0007669"/>
    <property type="project" value="GOC"/>
</dbReference>
<evidence type="ECO:0000256" key="4">
    <source>
        <dbReference type="SAM" id="Phobius"/>
    </source>
</evidence>
<evidence type="ECO:0000313" key="6">
    <source>
        <dbReference type="Proteomes" id="UP000886520"/>
    </source>
</evidence>
<dbReference type="Pfam" id="PF02630">
    <property type="entry name" value="SCO1-SenC"/>
    <property type="match status" value="1"/>
</dbReference>
<feature type="disulfide bond" description="Redox-active" evidence="3">
    <location>
        <begin position="147"/>
        <end position="151"/>
    </location>
</feature>
<dbReference type="OrthoDB" id="270009at2759"/>
<organism evidence="5 6">
    <name type="scientific">Adiantum capillus-veneris</name>
    <name type="common">Maidenhair fern</name>
    <dbReference type="NCBI Taxonomy" id="13818"/>
    <lineage>
        <taxon>Eukaryota</taxon>
        <taxon>Viridiplantae</taxon>
        <taxon>Streptophyta</taxon>
        <taxon>Embryophyta</taxon>
        <taxon>Tracheophyta</taxon>
        <taxon>Polypodiopsida</taxon>
        <taxon>Polypodiidae</taxon>
        <taxon>Polypodiales</taxon>
        <taxon>Pteridineae</taxon>
        <taxon>Pteridaceae</taxon>
        <taxon>Vittarioideae</taxon>
        <taxon>Adiantum</taxon>
    </lineage>
</organism>
<keyword evidence="3" id="KW-1015">Disulfide bond</keyword>
<dbReference type="InterPro" id="IPR036249">
    <property type="entry name" value="Thioredoxin-like_sf"/>
</dbReference>
<dbReference type="InterPro" id="IPR003782">
    <property type="entry name" value="SCO1/SenC"/>
</dbReference>
<dbReference type="Proteomes" id="UP000886520">
    <property type="component" value="Chromosome 24"/>
</dbReference>
<keyword evidence="4" id="KW-0812">Transmembrane</keyword>